<evidence type="ECO:0000313" key="9">
    <source>
        <dbReference type="Proteomes" id="UP001432000"/>
    </source>
</evidence>
<feature type="domain" description="ABC transmembrane type-1" evidence="7">
    <location>
        <begin position="50"/>
        <end position="339"/>
    </location>
</feature>
<dbReference type="PANTHER" id="PTHR43394:SF1">
    <property type="entry name" value="ATP-BINDING CASSETTE SUB-FAMILY B MEMBER 10, MITOCHONDRIAL"/>
    <property type="match status" value="1"/>
</dbReference>
<dbReference type="Gene3D" id="3.40.50.300">
    <property type="entry name" value="P-loop containing nucleotide triphosphate hydrolases"/>
    <property type="match status" value="1"/>
</dbReference>
<dbReference type="InterPro" id="IPR017871">
    <property type="entry name" value="ABC_transporter-like_CS"/>
</dbReference>
<dbReference type="GO" id="GO:0005524">
    <property type="term" value="F:ATP binding"/>
    <property type="evidence" value="ECO:0007669"/>
    <property type="project" value="UniProtKB-KW"/>
</dbReference>
<dbReference type="EMBL" id="CP147846">
    <property type="protein sequence ID" value="WXG69051.1"/>
    <property type="molecule type" value="Genomic_DNA"/>
</dbReference>
<keyword evidence="8" id="KW-0067">ATP-binding</keyword>
<keyword evidence="4 5" id="KW-0472">Membrane</keyword>
<evidence type="ECO:0000259" key="7">
    <source>
        <dbReference type="PROSITE" id="PS50929"/>
    </source>
</evidence>
<reference evidence="8 9" key="1">
    <citation type="submission" date="2024-03" db="EMBL/GenBank/DDBJ databases">
        <title>Natural products discovery in diverse microorganisms through a two-stage MS feature dereplication strategy.</title>
        <authorList>
            <person name="Zhang R."/>
        </authorList>
    </citation>
    <scope>NUCLEOTIDE SEQUENCE [LARGE SCALE GENOMIC DNA]</scope>
    <source>
        <strain evidence="8 9">18930</strain>
    </source>
</reference>
<sequence length="577" mass="60649">MTSAWNPPKHIPVFFDIPDTPPQRRIRIYDGMSPLRLAASIIRSAGWHAALGCLLLVLYNTAMTLVPLALGAAIDRGIGPVTTGTPAGEAVGGFLQWLAVLAGLYVAINLTYRFGGRIGWFAVQRAKYELSSRVIERILDARGTAGGPQLPGRLLSVATSDSDRASSALYFAVYPLGNIVAVVVAAVSLFAIHPMLGLTVILGSPLLLALMAVVARPLQKRAEEEQEGIADAAGIAADLVSGYRVISGIHAQRAAANHYRGVSRSALRGTLAANKAEGAVIGINNALTSLFAGVVTVIAAALAFNGSISIGGLIAAAAMAQVLLDPLRSLIEDAATLGAMVLSSAKRVLDQLHIGPDPEALGTHRIPASPTLSIHSPQMTDPIDVGPGEFLVIDPSAIDADGLVTAMTLTSRGEQDKSPNITLDGRPLREHDPAEVRRHILVAPHQPDLLEPTLFANVASLEAVPGSDEHARARDALQTARCDSLEHELPDGYDTHIGDGGRTLSGGQRQRVALARALHRRPPVLVLHDPTNSVDSATENDIAIRVRSAREGFTTIVITSSPAFHAVSTNSIAGELS</sequence>
<dbReference type="InterPro" id="IPR027417">
    <property type="entry name" value="P-loop_NTPase"/>
</dbReference>
<dbReference type="SUPFAM" id="SSF52540">
    <property type="entry name" value="P-loop containing nucleoside triphosphate hydrolases"/>
    <property type="match status" value="1"/>
</dbReference>
<dbReference type="InterPro" id="IPR011527">
    <property type="entry name" value="ABC1_TM_dom"/>
</dbReference>
<dbReference type="SUPFAM" id="SSF90123">
    <property type="entry name" value="ABC transporter transmembrane region"/>
    <property type="match status" value="1"/>
</dbReference>
<keyword evidence="9" id="KW-1185">Reference proteome</keyword>
<evidence type="ECO:0000313" key="8">
    <source>
        <dbReference type="EMBL" id="WXG69051.1"/>
    </source>
</evidence>
<dbReference type="Gene3D" id="1.20.1560.10">
    <property type="entry name" value="ABC transporter type 1, transmembrane domain"/>
    <property type="match status" value="1"/>
</dbReference>
<organism evidence="8 9">
    <name type="scientific">Rhodococcus sovatensis</name>
    <dbReference type="NCBI Taxonomy" id="1805840"/>
    <lineage>
        <taxon>Bacteria</taxon>
        <taxon>Bacillati</taxon>
        <taxon>Actinomycetota</taxon>
        <taxon>Actinomycetes</taxon>
        <taxon>Mycobacteriales</taxon>
        <taxon>Nocardiaceae</taxon>
        <taxon>Rhodococcus</taxon>
    </lineage>
</organism>
<dbReference type="InterPro" id="IPR003439">
    <property type="entry name" value="ABC_transporter-like_ATP-bd"/>
</dbReference>
<evidence type="ECO:0000256" key="4">
    <source>
        <dbReference type="ARBA" id="ARBA00023136"/>
    </source>
</evidence>
<evidence type="ECO:0000259" key="6">
    <source>
        <dbReference type="PROSITE" id="PS50893"/>
    </source>
</evidence>
<dbReference type="PROSITE" id="PS50929">
    <property type="entry name" value="ABC_TM1F"/>
    <property type="match status" value="1"/>
</dbReference>
<comment type="subcellular location">
    <subcellularLocation>
        <location evidence="1">Cell membrane</location>
        <topology evidence="1">Multi-pass membrane protein</topology>
    </subcellularLocation>
</comment>
<dbReference type="Proteomes" id="UP001432000">
    <property type="component" value="Chromosome"/>
</dbReference>
<keyword evidence="3 5" id="KW-1133">Transmembrane helix</keyword>
<dbReference type="PANTHER" id="PTHR43394">
    <property type="entry name" value="ATP-DEPENDENT PERMEASE MDL1, MITOCHONDRIAL"/>
    <property type="match status" value="1"/>
</dbReference>
<accession>A0ABZ2PRL3</accession>
<evidence type="ECO:0000256" key="1">
    <source>
        <dbReference type="ARBA" id="ARBA00004651"/>
    </source>
</evidence>
<feature type="transmembrane region" description="Helical" evidence="5">
    <location>
        <begin position="94"/>
        <end position="112"/>
    </location>
</feature>
<keyword evidence="8" id="KW-0547">Nucleotide-binding</keyword>
<gene>
    <name evidence="8" type="ORF">WDS16_00285</name>
</gene>
<evidence type="ECO:0000256" key="2">
    <source>
        <dbReference type="ARBA" id="ARBA00022692"/>
    </source>
</evidence>
<feature type="domain" description="ABC transporter" evidence="6">
    <location>
        <begin position="361"/>
        <end position="576"/>
    </location>
</feature>
<name>A0ABZ2PRL3_9NOCA</name>
<protein>
    <submittedName>
        <fullName evidence="8">ABC transporter ATP-binding protein</fullName>
    </submittedName>
</protein>
<dbReference type="PROSITE" id="PS50893">
    <property type="entry name" value="ABC_TRANSPORTER_2"/>
    <property type="match status" value="1"/>
</dbReference>
<feature type="transmembrane region" description="Helical" evidence="5">
    <location>
        <begin position="196"/>
        <end position="215"/>
    </location>
</feature>
<keyword evidence="2 5" id="KW-0812">Transmembrane</keyword>
<feature type="transmembrane region" description="Helical" evidence="5">
    <location>
        <begin position="49"/>
        <end position="74"/>
    </location>
</feature>
<evidence type="ECO:0000256" key="3">
    <source>
        <dbReference type="ARBA" id="ARBA00022989"/>
    </source>
</evidence>
<evidence type="ECO:0000256" key="5">
    <source>
        <dbReference type="SAM" id="Phobius"/>
    </source>
</evidence>
<dbReference type="PROSITE" id="PS00211">
    <property type="entry name" value="ABC_TRANSPORTER_1"/>
    <property type="match status" value="1"/>
</dbReference>
<feature type="transmembrane region" description="Helical" evidence="5">
    <location>
        <begin position="290"/>
        <end position="320"/>
    </location>
</feature>
<dbReference type="Pfam" id="PF00664">
    <property type="entry name" value="ABC_membrane"/>
    <property type="match status" value="1"/>
</dbReference>
<dbReference type="Pfam" id="PF00005">
    <property type="entry name" value="ABC_tran"/>
    <property type="match status" value="1"/>
</dbReference>
<dbReference type="CDD" id="cd07346">
    <property type="entry name" value="ABC_6TM_exporters"/>
    <property type="match status" value="1"/>
</dbReference>
<dbReference type="InterPro" id="IPR039421">
    <property type="entry name" value="Type_1_exporter"/>
</dbReference>
<proteinExistence type="predicted"/>
<dbReference type="RefSeq" id="WP_338889633.1">
    <property type="nucleotide sequence ID" value="NZ_CP147846.1"/>
</dbReference>
<dbReference type="InterPro" id="IPR036640">
    <property type="entry name" value="ABC1_TM_sf"/>
</dbReference>
<feature type="transmembrane region" description="Helical" evidence="5">
    <location>
        <begin position="168"/>
        <end position="190"/>
    </location>
</feature>